<dbReference type="Proteomes" id="UP000255153">
    <property type="component" value="Unassembled WGS sequence"/>
</dbReference>
<evidence type="ECO:0000256" key="1">
    <source>
        <dbReference type="SAM" id="SignalP"/>
    </source>
</evidence>
<comment type="caution">
    <text evidence="2">The sequence shown here is derived from an EMBL/GenBank/DDBJ whole genome shotgun (WGS) entry which is preliminary data.</text>
</comment>
<feature type="signal peptide" evidence="1">
    <location>
        <begin position="1"/>
        <end position="22"/>
    </location>
</feature>
<sequence length="56" mass="6153">MIKILKLFVFWSILFTANNVMAADWGPCTSTSGVHDYPVNFDVKIADSSKNTAGTE</sequence>
<organism evidence="2 3">
    <name type="scientific">Escherichia coli</name>
    <dbReference type="NCBI Taxonomy" id="562"/>
    <lineage>
        <taxon>Bacteria</taxon>
        <taxon>Pseudomonadati</taxon>
        <taxon>Pseudomonadota</taxon>
        <taxon>Gammaproteobacteria</taxon>
        <taxon>Enterobacterales</taxon>
        <taxon>Enterobacteriaceae</taxon>
        <taxon>Escherichia</taxon>
    </lineage>
</organism>
<protein>
    <submittedName>
        <fullName evidence="2">Fimbrial protein</fullName>
    </submittedName>
</protein>
<name>A0AB38H613_ECOLX</name>
<gene>
    <name evidence="2" type="primary">lpfD_2</name>
    <name evidence="2" type="ORF">NCTC8603_03523</name>
</gene>
<reference evidence="2 3" key="1">
    <citation type="submission" date="2018-06" db="EMBL/GenBank/DDBJ databases">
        <authorList>
            <consortium name="Pathogen Informatics"/>
            <person name="Doyle S."/>
        </authorList>
    </citation>
    <scope>NUCLEOTIDE SEQUENCE [LARGE SCALE GENOMIC DNA]</scope>
    <source>
        <strain evidence="2 3">NCTC8603</strain>
    </source>
</reference>
<evidence type="ECO:0000313" key="2">
    <source>
        <dbReference type="EMBL" id="STK88834.1"/>
    </source>
</evidence>
<dbReference type="EMBL" id="UGEE01000003">
    <property type="protein sequence ID" value="STK88834.1"/>
    <property type="molecule type" value="Genomic_DNA"/>
</dbReference>
<evidence type="ECO:0000313" key="3">
    <source>
        <dbReference type="Proteomes" id="UP000255153"/>
    </source>
</evidence>
<feature type="chain" id="PRO_5044215725" evidence="1">
    <location>
        <begin position="23"/>
        <end position="56"/>
    </location>
</feature>
<proteinExistence type="predicted"/>
<dbReference type="AlphaFoldDB" id="A0AB38H613"/>
<accession>A0AB38H613</accession>
<keyword evidence="1" id="KW-0732">Signal</keyword>